<sequence>MTNNLYQPLFYRLNNIAEKQQYELLLQSNPGIYIYDEIAGQLKELIKALNPSVRIKAEEYPELIKKHVNGQNLFEYGVWVYYPWSNRLVHVLPEKEFIDLRTAANRNKITTSERDILSTKKVGVIGLSVGQSVAVTMALERTCGELRIADFDTLELNNLNRIRTGLHNLGLLKAYSVAREISEIDPFFKVICYTEGITEENIDDFFTKGGKLDAVIDECDGVDIKILCRLKAKELQVPVIMEASDRGTVDVERFDLEPERPIMHGWLNHLKIDFNILKNLKTAEEKLPYILPISGLDNLSSRMKASMVEIESTITTWPQLASAVTLGGGITTDVCRRIFLDEFHESDRYFVDIEKLICDKNTVKQDETLPQSVETIQHEEINALIKDVNITATNEQLDLDYITLKQIVGAAILAPTGGNSQPWKWRYESKNLYLFHDPEHNAPFVDFNNTASYIGYGTATENLVLKAHELHLEVKIIPFPLNIASKLISIFQFFNNDNLNNKEGLELHLVDELAEAIPDRVANRKLSPKIPIEAIRLNKIISAVKTVPGANLKFLTNEKEVEAIGEIIAKADRIRIMNRAGHKDFLAETMWTDEEAEKHKRGVEVSSLDITPSERVGLKITSDWEVVNHLNKWQAGKGLEKLSRKATACASAIGLISMDKHSVESFYNGGRAVERAWLAATKNNISFQPLSISTFLLNRLVHQGTQAFSENTIIELTEMKKEFETLFSLKEDMGKIFLFRVFIADNSPKRSLRVPVEEVLSIA</sequence>
<evidence type="ECO:0000259" key="1">
    <source>
        <dbReference type="Pfam" id="PF00899"/>
    </source>
</evidence>
<gene>
    <name evidence="2" type="ORF">GO621_06790</name>
</gene>
<dbReference type="EMBL" id="WPIK01000005">
    <property type="protein sequence ID" value="MVN21239.1"/>
    <property type="molecule type" value="Genomic_DNA"/>
</dbReference>
<dbReference type="AlphaFoldDB" id="A0A7K1SV67"/>
<reference evidence="2 3" key="1">
    <citation type="submission" date="2019-12" db="EMBL/GenBank/DDBJ databases">
        <title>Mucilaginibacter sp. HMF7410 genome sequencing and assembly.</title>
        <authorList>
            <person name="Kang H."/>
            <person name="Cha I."/>
            <person name="Kim H."/>
            <person name="Joh K."/>
        </authorList>
    </citation>
    <scope>NUCLEOTIDE SEQUENCE [LARGE SCALE GENOMIC DNA]</scope>
    <source>
        <strain evidence="2 3">HMF7410</strain>
    </source>
</reference>
<dbReference type="InterPro" id="IPR000415">
    <property type="entry name" value="Nitroreductase-like"/>
</dbReference>
<dbReference type="CDD" id="cd01483">
    <property type="entry name" value="E1_enzyme_family"/>
    <property type="match status" value="1"/>
</dbReference>
<dbReference type="PANTHER" id="PTHR43267">
    <property type="entry name" value="TRNA THREONYLCARBAMOYLADENOSINE DEHYDRATASE"/>
    <property type="match status" value="1"/>
</dbReference>
<dbReference type="GO" id="GO:0061503">
    <property type="term" value="F:tRNA threonylcarbamoyladenosine dehydratase"/>
    <property type="evidence" value="ECO:0007669"/>
    <property type="project" value="TreeGrafter"/>
</dbReference>
<dbReference type="SUPFAM" id="SSF55469">
    <property type="entry name" value="FMN-dependent nitroreductase-like"/>
    <property type="match status" value="1"/>
</dbReference>
<keyword evidence="3" id="KW-1185">Reference proteome</keyword>
<dbReference type="NCBIfam" id="NF005901">
    <property type="entry name" value="PRK07877.1"/>
    <property type="match status" value="1"/>
</dbReference>
<protein>
    <submittedName>
        <fullName evidence="2">Rv1355c family protein</fullName>
    </submittedName>
</protein>
<dbReference type="GO" id="GO:0061504">
    <property type="term" value="P:cyclic threonylcarbamoyladenosine biosynthetic process"/>
    <property type="evidence" value="ECO:0007669"/>
    <property type="project" value="TreeGrafter"/>
</dbReference>
<dbReference type="PANTHER" id="PTHR43267:SF3">
    <property type="entry name" value="THIF PROTEIN"/>
    <property type="match status" value="1"/>
</dbReference>
<proteinExistence type="predicted"/>
<dbReference type="InterPro" id="IPR000594">
    <property type="entry name" value="ThiF_NAD_FAD-bd"/>
</dbReference>
<name>A0A7K1SV67_9SPHI</name>
<dbReference type="GO" id="GO:0008641">
    <property type="term" value="F:ubiquitin-like modifier activating enzyme activity"/>
    <property type="evidence" value="ECO:0007669"/>
    <property type="project" value="InterPro"/>
</dbReference>
<dbReference type="Gene3D" id="3.40.109.10">
    <property type="entry name" value="NADH Oxidase"/>
    <property type="match status" value="1"/>
</dbReference>
<comment type="caution">
    <text evidence="2">The sequence shown here is derived from an EMBL/GenBank/DDBJ whole genome shotgun (WGS) entry which is preliminary data.</text>
</comment>
<dbReference type="Pfam" id="PF00899">
    <property type="entry name" value="ThiF"/>
    <property type="match status" value="1"/>
</dbReference>
<dbReference type="Gene3D" id="3.40.50.720">
    <property type="entry name" value="NAD(P)-binding Rossmann-like Domain"/>
    <property type="match status" value="1"/>
</dbReference>
<accession>A0A7K1SV67</accession>
<dbReference type="SUPFAM" id="SSF69572">
    <property type="entry name" value="Activating enzymes of the ubiquitin-like proteins"/>
    <property type="match status" value="1"/>
</dbReference>
<evidence type="ECO:0000313" key="2">
    <source>
        <dbReference type="EMBL" id="MVN21239.1"/>
    </source>
</evidence>
<dbReference type="InterPro" id="IPR035985">
    <property type="entry name" value="Ubiquitin-activating_enz"/>
</dbReference>
<organism evidence="2 3">
    <name type="scientific">Mucilaginibacter arboris</name>
    <dbReference type="NCBI Taxonomy" id="2682090"/>
    <lineage>
        <taxon>Bacteria</taxon>
        <taxon>Pseudomonadati</taxon>
        <taxon>Bacteroidota</taxon>
        <taxon>Sphingobacteriia</taxon>
        <taxon>Sphingobacteriales</taxon>
        <taxon>Sphingobacteriaceae</taxon>
        <taxon>Mucilaginibacter</taxon>
    </lineage>
</organism>
<dbReference type="GO" id="GO:0016491">
    <property type="term" value="F:oxidoreductase activity"/>
    <property type="evidence" value="ECO:0007669"/>
    <property type="project" value="InterPro"/>
</dbReference>
<evidence type="ECO:0000313" key="3">
    <source>
        <dbReference type="Proteomes" id="UP000462014"/>
    </source>
</evidence>
<dbReference type="Proteomes" id="UP000462014">
    <property type="component" value="Unassembled WGS sequence"/>
</dbReference>
<dbReference type="RefSeq" id="WP_157565417.1">
    <property type="nucleotide sequence ID" value="NZ_WPIK01000005.1"/>
</dbReference>
<dbReference type="InterPro" id="IPR045886">
    <property type="entry name" value="ThiF/MoeB/HesA"/>
</dbReference>
<feature type="domain" description="THIF-type NAD/FAD binding fold" evidence="1">
    <location>
        <begin position="109"/>
        <end position="246"/>
    </location>
</feature>